<proteinExistence type="predicted"/>
<dbReference type="OrthoDB" id="3440574at2"/>
<reference evidence="2" key="1">
    <citation type="submission" date="2017-04" db="EMBL/GenBank/DDBJ databases">
        <authorList>
            <person name="Varghese N."/>
            <person name="Submissions S."/>
        </authorList>
    </citation>
    <scope>NUCLEOTIDE SEQUENCE [LARGE SCALE GENOMIC DNA]</scope>
    <source>
        <strain evidence="2">DSM 44073</strain>
    </source>
</reference>
<evidence type="ECO:0008006" key="3">
    <source>
        <dbReference type="Google" id="ProtNLM"/>
    </source>
</evidence>
<dbReference type="SUPFAM" id="SSF53822">
    <property type="entry name" value="Periplasmic binding protein-like I"/>
    <property type="match status" value="1"/>
</dbReference>
<dbReference type="AlphaFoldDB" id="A0A1W2BAS5"/>
<keyword evidence="2" id="KW-1185">Reference proteome</keyword>
<evidence type="ECO:0000313" key="1">
    <source>
        <dbReference type="EMBL" id="SMC70065.1"/>
    </source>
</evidence>
<protein>
    <recommendedName>
        <fullName evidence="3">ABC-type branched-chain amino acid transport system, substrate-binding protein</fullName>
    </recommendedName>
</protein>
<dbReference type="InterPro" id="IPR028082">
    <property type="entry name" value="Peripla_BP_I"/>
</dbReference>
<evidence type="ECO:0000313" key="2">
    <source>
        <dbReference type="Proteomes" id="UP000192840"/>
    </source>
</evidence>
<dbReference type="Gene3D" id="3.40.50.2300">
    <property type="match status" value="1"/>
</dbReference>
<organism evidence="1 2">
    <name type="scientific">Lentzea albidocapillata</name>
    <dbReference type="NCBI Taxonomy" id="40571"/>
    <lineage>
        <taxon>Bacteria</taxon>
        <taxon>Bacillati</taxon>
        <taxon>Actinomycetota</taxon>
        <taxon>Actinomycetes</taxon>
        <taxon>Pseudonocardiales</taxon>
        <taxon>Pseudonocardiaceae</taxon>
        <taxon>Lentzea</taxon>
    </lineage>
</organism>
<accession>A0A1W2BAS5</accession>
<dbReference type="eggNOG" id="COG0683">
    <property type="taxonomic scope" value="Bacteria"/>
</dbReference>
<sequence length="925" mass="102145">MTGSRPEPVFPGLNQLLEVIRGLCDRPGFFYRSPTEEVVGDQPLPLLYVESEASPTDFLRALEAKLDTGVPGIPHAYVDVSAVAGEVDKRWPPKSRETPPLLPLLDELSFRLSQIHIGTERLTRFDHYRLADWLTGKKLPSKPGRQDDRASVIELLRSWTGRTGQDGEAVNRAVDAFIPGLVTRLGLGLVAWVGTKLGFRWLAKRVPGLARESKWFMKGQNFALPNHSIEFLGFAERLTLGRREAESEKQIKLLLVHAFLEDLRIAYRRRGRFLPRRVGWRRTAYVPVLLDGVNESNGGWELLQLINEVRNRTGELDPLLVIAASSAQPALSEMFKTRPWRAENAAEALATWQQKLPGKRQQLDVAARYLMIKLPFPDPERATWLGAPVFRAPPVRWLAKSRRLELIISAMVLLLLVPGFTKVQANIEANCSIVGSAISPGVSTRLMDVDGHLECVGYSDNDNQVFGSNERLRWTQQAVFAQNAVAERLHEDAPGRPLVSLLYFSSLTHRDANPDADHSRAEELEGMLLKQRQQNDRSRSEPLLRIVIANGGATMKKAPEVLRDMLTPLLERDPSIIGVIGLDRSVAETQAVITELGALGVPTVGTTLTEASLPGKSATYFQLIPGNVRQADLVQKYAQHLGVSKVTIYHPPLGKNDIYLTDLVDVLGKHLAAASVNAQAVPWVNSPQELQSQCADDHSSEMAFFAGREEDFGEFLRAVGRDCYDKSRLPRILADDAIIRFIAQKASRTHDSLAGMRVSYVSMAGLIVLAGKDCVQGKPDPTKVRGGQPLDAFCAGYSRLAKEIQETPLAPEDKPAKPWPGEHMGVAYDAAGLFLDAVRNAQKRLGNQPGRTPQRGAIGGELRELNSHGATGRTDFAASRVGERRNFTILELKNIHDFEEQPTCVFATGDLYSTDSPKLANGCPA</sequence>
<dbReference type="Proteomes" id="UP000192840">
    <property type="component" value="Unassembled WGS sequence"/>
</dbReference>
<gene>
    <name evidence="1" type="ORF">SAMN05660733_01329</name>
</gene>
<name>A0A1W2BAS5_9PSEU</name>
<dbReference type="STRING" id="40571.SAMN05660733_01329"/>
<dbReference type="EMBL" id="FWYC01000004">
    <property type="protein sequence ID" value="SMC70065.1"/>
    <property type="molecule type" value="Genomic_DNA"/>
</dbReference>